<dbReference type="EMBL" id="JAUEPS010000255">
    <property type="protein sequence ID" value="KAK0432972.1"/>
    <property type="molecule type" value="Genomic_DNA"/>
</dbReference>
<reference evidence="1" key="1">
    <citation type="submission" date="2023-06" db="EMBL/GenBank/DDBJ databases">
        <authorList>
            <consortium name="Lawrence Berkeley National Laboratory"/>
            <person name="Ahrendt S."/>
            <person name="Sahu N."/>
            <person name="Indic B."/>
            <person name="Wong-Bajracharya J."/>
            <person name="Merenyi Z."/>
            <person name="Ke H.-M."/>
            <person name="Monk M."/>
            <person name="Kocsube S."/>
            <person name="Drula E."/>
            <person name="Lipzen A."/>
            <person name="Balint B."/>
            <person name="Henrissat B."/>
            <person name="Andreopoulos B."/>
            <person name="Martin F.M."/>
            <person name="Harder C.B."/>
            <person name="Rigling D."/>
            <person name="Ford K.L."/>
            <person name="Foster G.D."/>
            <person name="Pangilinan J."/>
            <person name="Papanicolaou A."/>
            <person name="Barry K."/>
            <person name="LaButti K."/>
            <person name="Viragh M."/>
            <person name="Koriabine M."/>
            <person name="Yan M."/>
            <person name="Riley R."/>
            <person name="Champramary S."/>
            <person name="Plett K.L."/>
            <person name="Tsai I.J."/>
            <person name="Slot J."/>
            <person name="Sipos G."/>
            <person name="Plett J."/>
            <person name="Nagy L.G."/>
            <person name="Grigoriev I.V."/>
        </authorList>
    </citation>
    <scope>NUCLEOTIDE SEQUENCE</scope>
    <source>
        <strain evidence="1">CCBAS 213</strain>
    </source>
</reference>
<evidence type="ECO:0000313" key="1">
    <source>
        <dbReference type="EMBL" id="KAK0432972.1"/>
    </source>
</evidence>
<comment type="caution">
    <text evidence="1">The sequence shown here is derived from an EMBL/GenBank/DDBJ whole genome shotgun (WGS) entry which is preliminary data.</text>
</comment>
<dbReference type="RefSeq" id="XP_060321431.1">
    <property type="nucleotide sequence ID" value="XM_060481097.1"/>
</dbReference>
<name>A0AA39J0G1_ARMTA</name>
<dbReference type="AlphaFoldDB" id="A0AA39J0G1"/>
<dbReference type="SUPFAM" id="SSF52047">
    <property type="entry name" value="RNI-like"/>
    <property type="match status" value="1"/>
</dbReference>
<proteinExistence type="predicted"/>
<sequence>MSCLSCLTCRNCGFVNIIPLQPQLQNTTAIQSSDSFVSQILRGLRPLLDSEYTLFNAEIVKLKRLRSLYDTQLQEIELHRHTVLKALESRKSIFAPIRRLPQDLLIQIFHSVSDSWWQETRGNYHLKQERHSLDVSGPLWVLGRVCGLWRDILHTLPALWAQNVVVKYPFSKHAHKILQAHLEYSGEQPLTIQATFSGRHELTRGEAIMSLLVQSCNRWKNVRIRIVPHHAHHLESIANLPVLQTFGLDFIQDYRSRYCLDICLKAPQLWQASLPSRGIHQLRIPSRITQYSGCITCAEDLRLLAGLPNLETCHLLPWRASVVHISTPAVVAKLRYLYVNDPDSLDFLTAPLLQSLTISQIPLGGSLTPVTSFFRRSGCHLESLSLSMCMQTCLLNDPDLNDMINMLSSEACSTISRLKIELGKYMHRVTKILTHHSSLPNLRHLILCNVTNIKNEAWNSIPKMIRSRRDAGLVKIVELRFADDKYEASNAKYATTADIRGLTGDNLEMRVEELNPPSEEHLLIFDHVIFFE</sequence>
<evidence type="ECO:0008006" key="3">
    <source>
        <dbReference type="Google" id="ProtNLM"/>
    </source>
</evidence>
<keyword evidence="2" id="KW-1185">Reference proteome</keyword>
<evidence type="ECO:0000313" key="2">
    <source>
        <dbReference type="Proteomes" id="UP001175211"/>
    </source>
</evidence>
<accession>A0AA39J0G1</accession>
<gene>
    <name evidence="1" type="ORF">EV420DRAFT_1771739</name>
</gene>
<protein>
    <recommendedName>
        <fullName evidence="3">F-box domain-containing protein</fullName>
    </recommendedName>
</protein>
<dbReference type="GeneID" id="85364645"/>
<organism evidence="1 2">
    <name type="scientific">Armillaria tabescens</name>
    <name type="common">Ringless honey mushroom</name>
    <name type="synonym">Agaricus tabescens</name>
    <dbReference type="NCBI Taxonomy" id="1929756"/>
    <lineage>
        <taxon>Eukaryota</taxon>
        <taxon>Fungi</taxon>
        <taxon>Dikarya</taxon>
        <taxon>Basidiomycota</taxon>
        <taxon>Agaricomycotina</taxon>
        <taxon>Agaricomycetes</taxon>
        <taxon>Agaricomycetidae</taxon>
        <taxon>Agaricales</taxon>
        <taxon>Marasmiineae</taxon>
        <taxon>Physalacriaceae</taxon>
        <taxon>Desarmillaria</taxon>
    </lineage>
</organism>
<dbReference type="Proteomes" id="UP001175211">
    <property type="component" value="Unassembled WGS sequence"/>
</dbReference>